<evidence type="ECO:0000259" key="2">
    <source>
        <dbReference type="Pfam" id="PF12172"/>
    </source>
</evidence>
<comment type="caution">
    <text evidence="3">The sequence shown here is derived from an EMBL/GenBank/DDBJ whole genome shotgun (WGS) entry which is preliminary data.</text>
</comment>
<dbReference type="Proteomes" id="UP001500466">
    <property type="component" value="Unassembled WGS sequence"/>
</dbReference>
<feature type="domain" description="ChsH2 rubredoxin-like zinc ribbon" evidence="2">
    <location>
        <begin position="26"/>
        <end position="59"/>
    </location>
</feature>
<gene>
    <name evidence="3" type="ORF">GCM10023205_73180</name>
</gene>
<reference evidence="4" key="1">
    <citation type="journal article" date="2019" name="Int. J. Syst. Evol. Microbiol.">
        <title>The Global Catalogue of Microorganisms (GCM) 10K type strain sequencing project: providing services to taxonomists for standard genome sequencing and annotation.</title>
        <authorList>
            <consortium name="The Broad Institute Genomics Platform"/>
            <consortium name="The Broad Institute Genome Sequencing Center for Infectious Disease"/>
            <person name="Wu L."/>
            <person name="Ma J."/>
        </authorList>
    </citation>
    <scope>NUCLEOTIDE SEQUENCE [LARGE SCALE GENOMIC DNA]</scope>
    <source>
        <strain evidence="4">JCM 17986</strain>
    </source>
</reference>
<dbReference type="SUPFAM" id="SSF50249">
    <property type="entry name" value="Nucleic acid-binding proteins"/>
    <property type="match status" value="1"/>
</dbReference>
<protein>
    <submittedName>
        <fullName evidence="3">Uncharacterized protein</fullName>
    </submittedName>
</protein>
<dbReference type="Pfam" id="PF12172">
    <property type="entry name" value="zf-ChsH2"/>
    <property type="match status" value="1"/>
</dbReference>
<dbReference type="InterPro" id="IPR022002">
    <property type="entry name" value="ChsH2_Znr"/>
</dbReference>
<dbReference type="PANTHER" id="PTHR34075">
    <property type="entry name" value="BLR3430 PROTEIN"/>
    <property type="match status" value="1"/>
</dbReference>
<keyword evidence="4" id="KW-1185">Reference proteome</keyword>
<dbReference type="EMBL" id="BAABHS010000041">
    <property type="protein sequence ID" value="GAA4990824.1"/>
    <property type="molecule type" value="Genomic_DNA"/>
</dbReference>
<sequence length="155" mass="16990">MTETAFRPDFPLPDLTEPLTSPFWLAAARDTLALPYCRTCARFRWYPKATCPGCGTDDLPWMEVPGTGTLFSWTVVRHAFLPAFSGQVPFVAALVTLDAAPGVRLPTRIVDAKPEELTMDAPVEVCFAPLSYPGVPGEVRAPFFRLRAMSDGNPT</sequence>
<dbReference type="InterPro" id="IPR012340">
    <property type="entry name" value="NA-bd_OB-fold"/>
</dbReference>
<evidence type="ECO:0000259" key="1">
    <source>
        <dbReference type="Pfam" id="PF01796"/>
    </source>
</evidence>
<organism evidence="3 4">
    <name type="scientific">Yinghuangia aomiensis</name>
    <dbReference type="NCBI Taxonomy" id="676205"/>
    <lineage>
        <taxon>Bacteria</taxon>
        <taxon>Bacillati</taxon>
        <taxon>Actinomycetota</taxon>
        <taxon>Actinomycetes</taxon>
        <taxon>Kitasatosporales</taxon>
        <taxon>Streptomycetaceae</taxon>
        <taxon>Yinghuangia</taxon>
    </lineage>
</organism>
<evidence type="ECO:0000313" key="3">
    <source>
        <dbReference type="EMBL" id="GAA4990824.1"/>
    </source>
</evidence>
<name>A0ABP9I8R1_9ACTN</name>
<dbReference type="InterPro" id="IPR052513">
    <property type="entry name" value="Thioester_dehydratase-like"/>
</dbReference>
<proteinExistence type="predicted"/>
<dbReference type="Gene3D" id="6.10.30.10">
    <property type="match status" value="1"/>
</dbReference>
<dbReference type="RefSeq" id="WP_345680150.1">
    <property type="nucleotide sequence ID" value="NZ_BAABHS010000041.1"/>
</dbReference>
<dbReference type="Pfam" id="PF01796">
    <property type="entry name" value="OB_ChsH2_C"/>
    <property type="match status" value="1"/>
</dbReference>
<feature type="domain" description="ChsH2 C-terminal OB-fold" evidence="1">
    <location>
        <begin position="61"/>
        <end position="127"/>
    </location>
</feature>
<dbReference type="InterPro" id="IPR002878">
    <property type="entry name" value="ChsH2_C"/>
</dbReference>
<dbReference type="PANTHER" id="PTHR34075:SF5">
    <property type="entry name" value="BLR3430 PROTEIN"/>
    <property type="match status" value="1"/>
</dbReference>
<accession>A0ABP9I8R1</accession>
<evidence type="ECO:0000313" key="4">
    <source>
        <dbReference type="Proteomes" id="UP001500466"/>
    </source>
</evidence>